<accession>A0AAN6J269</accession>
<dbReference type="Proteomes" id="UP001175353">
    <property type="component" value="Unassembled WGS sequence"/>
</dbReference>
<dbReference type="EMBL" id="JAUJLE010000073">
    <property type="protein sequence ID" value="KAK0989843.1"/>
    <property type="molecule type" value="Genomic_DNA"/>
</dbReference>
<protein>
    <recommendedName>
        <fullName evidence="2">FAD dependent oxidoreductase domain-containing protein</fullName>
    </recommendedName>
</protein>
<dbReference type="AlphaFoldDB" id="A0AAN6J269"/>
<keyword evidence="6" id="KW-1185">Reference proteome</keyword>
<gene>
    <name evidence="3" type="ORF">LTR82_014617</name>
    <name evidence="4" type="ORF">LTR91_009109</name>
</gene>
<evidence type="ECO:0000256" key="1">
    <source>
        <dbReference type="SAM" id="MobiDB-lite"/>
    </source>
</evidence>
<name>A0AAN6J269_9PEZI</name>
<feature type="compositionally biased region" description="Gly residues" evidence="1">
    <location>
        <begin position="128"/>
        <end position="141"/>
    </location>
</feature>
<dbReference type="GO" id="GO:0042147">
    <property type="term" value="P:retrograde transport, endosome to Golgi"/>
    <property type="evidence" value="ECO:0007669"/>
    <property type="project" value="TreeGrafter"/>
</dbReference>
<evidence type="ECO:0000259" key="2">
    <source>
        <dbReference type="Pfam" id="PF01266"/>
    </source>
</evidence>
<dbReference type="SUPFAM" id="SSF51905">
    <property type="entry name" value="FAD/NAD(P)-binding domain"/>
    <property type="match status" value="1"/>
</dbReference>
<feature type="region of interest" description="Disordered" evidence="1">
    <location>
        <begin position="112"/>
        <end position="141"/>
    </location>
</feature>
<dbReference type="PANTHER" id="PTHR13847:SF185">
    <property type="entry name" value="FAD DEPENDENT OXIDOREDUCTASE SUPERFAMILY (AFU_ORTHOLOGUE AFUA_3G02360)"/>
    <property type="match status" value="1"/>
</dbReference>
<feature type="domain" description="FAD dependent oxidoreductase" evidence="2">
    <location>
        <begin position="33"/>
        <end position="425"/>
    </location>
</feature>
<dbReference type="InterPro" id="IPR006076">
    <property type="entry name" value="FAD-dep_OxRdtase"/>
</dbReference>
<dbReference type="InterPro" id="IPR036188">
    <property type="entry name" value="FAD/NAD-bd_sf"/>
</dbReference>
<reference evidence="3" key="1">
    <citation type="submission" date="2021-12" db="EMBL/GenBank/DDBJ databases">
        <title>Black yeast isolated from Biological Soil Crust.</title>
        <authorList>
            <person name="Kurbessoian T."/>
        </authorList>
    </citation>
    <scope>NUCLEOTIDE SEQUENCE</scope>
    <source>
        <strain evidence="3">CCFEE 5208</strain>
    </source>
</reference>
<comment type="caution">
    <text evidence="3">The sequence shown here is derived from an EMBL/GenBank/DDBJ whole genome shotgun (WGS) entry which is preliminary data.</text>
</comment>
<evidence type="ECO:0000313" key="5">
    <source>
        <dbReference type="Proteomes" id="UP001168146"/>
    </source>
</evidence>
<reference evidence="4" key="2">
    <citation type="submission" date="2023-06" db="EMBL/GenBank/DDBJ databases">
        <title>Black Yeasts Isolated from many extreme environments.</title>
        <authorList>
            <person name="Coleine C."/>
            <person name="Stajich J.E."/>
            <person name="Selbmann L."/>
        </authorList>
    </citation>
    <scope>NUCLEOTIDE SEQUENCE</scope>
    <source>
        <strain evidence="4">CCFEE 5200</strain>
    </source>
</reference>
<evidence type="ECO:0000313" key="6">
    <source>
        <dbReference type="Proteomes" id="UP001175353"/>
    </source>
</evidence>
<sequence>MFPPTDSSAPTTMQDLSRTFSVFTNPAETTSTVILGAGIIGCASAYYLSRSGTTKPDTIHLVEACPELFASASGKAAGFLAADWFGPPTASLGALSFRLHRELAEANNGKEEWGYSRSTGTSFAEGGQNRGAKGGDWLGEGGSRAEMAGSHEVVGDKVGPAWLTRREGDEVQTIGAHDSVAQVDPLRLSRFLLKESLREGVRLHHPVRAVRISTNEAGKMSAVRVRHENGMEYKIPCTRLLIAAGAWSQRVFETLFPSSRIELPVSQLAGYSLVVRSPRWSREHEGEGCHAVFATMREGFSPEMMSRVGGEIYVAGLNDPELALPGLATDAKIDQASTDELKATAEKLLGRDGTDVSDLEVVREGLCFRPVTNSGSPILTRIPDEALGKGLATAAAPDGGVFVAAGHGPWGISHSLGTGKVMAEMMEGMELSADVRDLGL</sequence>
<evidence type="ECO:0000313" key="3">
    <source>
        <dbReference type="EMBL" id="KAK0310870.1"/>
    </source>
</evidence>
<dbReference type="Gene3D" id="3.50.50.60">
    <property type="entry name" value="FAD/NAD(P)-binding domain"/>
    <property type="match status" value="1"/>
</dbReference>
<dbReference type="GO" id="GO:0005770">
    <property type="term" value="C:late endosome"/>
    <property type="evidence" value="ECO:0007669"/>
    <property type="project" value="TreeGrafter"/>
</dbReference>
<dbReference type="Gene3D" id="3.30.9.10">
    <property type="entry name" value="D-Amino Acid Oxidase, subunit A, domain 2"/>
    <property type="match status" value="1"/>
</dbReference>
<dbReference type="Proteomes" id="UP001168146">
    <property type="component" value="Unassembled WGS sequence"/>
</dbReference>
<dbReference type="GO" id="GO:0005829">
    <property type="term" value="C:cytosol"/>
    <property type="evidence" value="ECO:0007669"/>
    <property type="project" value="GOC"/>
</dbReference>
<dbReference type="Pfam" id="PF01266">
    <property type="entry name" value="DAO"/>
    <property type="match status" value="1"/>
</dbReference>
<evidence type="ECO:0000313" key="4">
    <source>
        <dbReference type="EMBL" id="KAK0989843.1"/>
    </source>
</evidence>
<dbReference type="PANTHER" id="PTHR13847">
    <property type="entry name" value="SARCOSINE DEHYDROGENASE-RELATED"/>
    <property type="match status" value="1"/>
</dbReference>
<proteinExistence type="predicted"/>
<organism evidence="3 5">
    <name type="scientific">Friedmanniomyces endolithicus</name>
    <dbReference type="NCBI Taxonomy" id="329885"/>
    <lineage>
        <taxon>Eukaryota</taxon>
        <taxon>Fungi</taxon>
        <taxon>Dikarya</taxon>
        <taxon>Ascomycota</taxon>
        <taxon>Pezizomycotina</taxon>
        <taxon>Dothideomycetes</taxon>
        <taxon>Dothideomycetidae</taxon>
        <taxon>Mycosphaerellales</taxon>
        <taxon>Teratosphaeriaceae</taxon>
        <taxon>Friedmanniomyces</taxon>
    </lineage>
</organism>
<dbReference type="EMBL" id="JASUXU010000073">
    <property type="protein sequence ID" value="KAK0310870.1"/>
    <property type="molecule type" value="Genomic_DNA"/>
</dbReference>